<name>A0ABV3CNH6_STREX</name>
<accession>A0ABV3CNH6</accession>
<proteinExistence type="predicted"/>
<dbReference type="RefSeq" id="WP_359202890.1">
    <property type="nucleotide sequence ID" value="NZ_JBEZAM010000001.1"/>
</dbReference>
<dbReference type="EMBL" id="JBEZAM010000001">
    <property type="protein sequence ID" value="MEU7291747.1"/>
    <property type="molecule type" value="Genomic_DNA"/>
</dbReference>
<evidence type="ECO:0000313" key="1">
    <source>
        <dbReference type="EMBL" id="MEU7291747.1"/>
    </source>
</evidence>
<comment type="caution">
    <text evidence="1">The sequence shown here is derived from an EMBL/GenBank/DDBJ whole genome shotgun (WGS) entry which is preliminary data.</text>
</comment>
<evidence type="ECO:0000313" key="2">
    <source>
        <dbReference type="Proteomes" id="UP001551210"/>
    </source>
</evidence>
<dbReference type="Proteomes" id="UP001551210">
    <property type="component" value="Unassembled WGS sequence"/>
</dbReference>
<reference evidence="1 2" key="1">
    <citation type="submission" date="2024-06" db="EMBL/GenBank/DDBJ databases">
        <title>The Natural Products Discovery Center: Release of the First 8490 Sequenced Strains for Exploring Actinobacteria Biosynthetic Diversity.</title>
        <authorList>
            <person name="Kalkreuter E."/>
            <person name="Kautsar S.A."/>
            <person name="Yang D."/>
            <person name="Bader C.D."/>
            <person name="Teijaro C.N."/>
            <person name="Fluegel L."/>
            <person name="Davis C.M."/>
            <person name="Simpson J.R."/>
            <person name="Lauterbach L."/>
            <person name="Steele A.D."/>
            <person name="Gui C."/>
            <person name="Meng S."/>
            <person name="Li G."/>
            <person name="Viehrig K."/>
            <person name="Ye F."/>
            <person name="Su P."/>
            <person name="Kiefer A.F."/>
            <person name="Nichols A."/>
            <person name="Cepeda A.J."/>
            <person name="Yan W."/>
            <person name="Fan B."/>
            <person name="Jiang Y."/>
            <person name="Adhikari A."/>
            <person name="Zheng C.-J."/>
            <person name="Schuster L."/>
            <person name="Cowan T.M."/>
            <person name="Smanski M.J."/>
            <person name="Chevrette M.G."/>
            <person name="De Carvalho L.P.S."/>
            <person name="Shen B."/>
        </authorList>
    </citation>
    <scope>NUCLEOTIDE SEQUENCE [LARGE SCALE GENOMIC DNA]</scope>
    <source>
        <strain evidence="1 2">NPDC045705</strain>
    </source>
</reference>
<keyword evidence="2" id="KW-1185">Reference proteome</keyword>
<protein>
    <submittedName>
        <fullName evidence="1">Uncharacterized protein</fullName>
    </submittedName>
</protein>
<gene>
    <name evidence="1" type="ORF">AB0A76_00860</name>
</gene>
<organism evidence="1 2">
    <name type="scientific">Streptomyces exfoliatus</name>
    <name type="common">Streptomyces hydrogenans</name>
    <dbReference type="NCBI Taxonomy" id="1905"/>
    <lineage>
        <taxon>Bacteria</taxon>
        <taxon>Bacillati</taxon>
        <taxon>Actinomycetota</taxon>
        <taxon>Actinomycetes</taxon>
        <taxon>Kitasatosporales</taxon>
        <taxon>Streptomycetaceae</taxon>
        <taxon>Streptomyces</taxon>
    </lineage>
</organism>
<sequence length="67" mass="7182">MPAREQPRVMHARAVPYRSSACRIGTHGECAQPDPAEAPVGIPVIYEACACACHTAVDHGSPREVTR</sequence>